<comment type="caution">
    <text evidence="2">The sequence shown here is derived from an EMBL/GenBank/DDBJ whole genome shotgun (WGS) entry which is preliminary data.</text>
</comment>
<feature type="compositionally biased region" description="Pro residues" evidence="1">
    <location>
        <begin position="41"/>
        <end position="52"/>
    </location>
</feature>
<evidence type="ECO:0000313" key="2">
    <source>
        <dbReference type="EMBL" id="KAL3809645.1"/>
    </source>
</evidence>
<gene>
    <name evidence="2" type="ORF">ACHAXA_001415</name>
</gene>
<sequence length="99" mass="10733">MPGPGPIPNAELNFDIFWSFDKLSPELNSPPNPEDPFNMPGMPPPGPDPPTNPDEDKPTPETPLFTPPTPEGDCEVFDPLLIMPGPGPIPNAELDFDIF</sequence>
<dbReference type="Proteomes" id="UP001530377">
    <property type="component" value="Unassembled WGS sequence"/>
</dbReference>
<dbReference type="EMBL" id="JALLPB020000389">
    <property type="protein sequence ID" value="KAL3809645.1"/>
    <property type="molecule type" value="Genomic_DNA"/>
</dbReference>
<evidence type="ECO:0000256" key="1">
    <source>
        <dbReference type="SAM" id="MobiDB-lite"/>
    </source>
</evidence>
<feature type="region of interest" description="Disordered" evidence="1">
    <location>
        <begin position="22"/>
        <end position="74"/>
    </location>
</feature>
<keyword evidence="3" id="KW-1185">Reference proteome</keyword>
<name>A0ABD3R9E9_9STRA</name>
<reference evidence="2 3" key="1">
    <citation type="submission" date="2024-10" db="EMBL/GenBank/DDBJ databases">
        <title>Updated reference genomes for cyclostephanoid diatoms.</title>
        <authorList>
            <person name="Roberts W.R."/>
            <person name="Alverson A.J."/>
        </authorList>
    </citation>
    <scope>NUCLEOTIDE SEQUENCE [LARGE SCALE GENOMIC DNA]</scope>
    <source>
        <strain evidence="2 3">AJA228-03</strain>
    </source>
</reference>
<protein>
    <submittedName>
        <fullName evidence="2">Uncharacterized protein</fullName>
    </submittedName>
</protein>
<organism evidence="2 3">
    <name type="scientific">Cyclostephanos tholiformis</name>
    <dbReference type="NCBI Taxonomy" id="382380"/>
    <lineage>
        <taxon>Eukaryota</taxon>
        <taxon>Sar</taxon>
        <taxon>Stramenopiles</taxon>
        <taxon>Ochrophyta</taxon>
        <taxon>Bacillariophyta</taxon>
        <taxon>Coscinodiscophyceae</taxon>
        <taxon>Thalassiosirophycidae</taxon>
        <taxon>Stephanodiscales</taxon>
        <taxon>Stephanodiscaceae</taxon>
        <taxon>Cyclostephanos</taxon>
    </lineage>
</organism>
<evidence type="ECO:0000313" key="3">
    <source>
        <dbReference type="Proteomes" id="UP001530377"/>
    </source>
</evidence>
<dbReference type="AlphaFoldDB" id="A0ABD3R9E9"/>
<proteinExistence type="predicted"/>
<accession>A0ABD3R9E9</accession>